<dbReference type="RefSeq" id="WP_192107502.1">
    <property type="nucleotide sequence ID" value="NZ_JACYXJ010000002.1"/>
</dbReference>
<comment type="caution">
    <text evidence="2">The sequence shown here is derived from an EMBL/GenBank/DDBJ whole genome shotgun (WGS) entry which is preliminary data.</text>
</comment>
<dbReference type="Proteomes" id="UP000615687">
    <property type="component" value="Unassembled WGS sequence"/>
</dbReference>
<evidence type="ECO:0000313" key="3">
    <source>
        <dbReference type="Proteomes" id="UP000615687"/>
    </source>
</evidence>
<evidence type="ECO:0000256" key="1">
    <source>
        <dbReference type="SAM" id="SignalP"/>
    </source>
</evidence>
<dbReference type="EMBL" id="JACYXJ010000002">
    <property type="protein sequence ID" value="MBD8875400.1"/>
    <property type="molecule type" value="Genomic_DNA"/>
</dbReference>
<gene>
    <name evidence="2" type="ORF">IG617_03765</name>
</gene>
<reference evidence="2 3" key="1">
    <citation type="submission" date="2020-09" db="EMBL/GenBank/DDBJ databases">
        <title>The genome sequence of type strain Labrenzia polysiphoniae KACC 19711.</title>
        <authorList>
            <person name="Liu Y."/>
        </authorList>
    </citation>
    <scope>NUCLEOTIDE SEQUENCE [LARGE SCALE GENOMIC DNA]</scope>
    <source>
        <strain evidence="2 3">KACC 19711</strain>
    </source>
</reference>
<protein>
    <submittedName>
        <fullName evidence="2">Uncharacterized protein</fullName>
    </submittedName>
</protein>
<sequence length="153" mass="17116">MFKKTLILLLPLAFYAGPTFAAQTGNWKTDKVQGFEKYWTETADGSRFTIWCNRSRSVSGTVVDIDIDGRNAPARKKIRVVIDRSMLKMDADAKGYVQTNCAACADGYTVLWNKLRTGVSLAVKFDDERYASFSLKGARETLSDSVCPADFYK</sequence>
<proteinExistence type="predicted"/>
<name>A0ABR9C683_9HYPH</name>
<accession>A0ABR9C683</accession>
<keyword evidence="3" id="KW-1185">Reference proteome</keyword>
<evidence type="ECO:0000313" key="2">
    <source>
        <dbReference type="EMBL" id="MBD8875400.1"/>
    </source>
</evidence>
<keyword evidence="1" id="KW-0732">Signal</keyword>
<feature type="chain" id="PRO_5047013557" evidence="1">
    <location>
        <begin position="22"/>
        <end position="153"/>
    </location>
</feature>
<feature type="signal peptide" evidence="1">
    <location>
        <begin position="1"/>
        <end position="21"/>
    </location>
</feature>
<organism evidence="2 3">
    <name type="scientific">Roseibium polysiphoniae</name>
    <dbReference type="NCBI Taxonomy" id="2571221"/>
    <lineage>
        <taxon>Bacteria</taxon>
        <taxon>Pseudomonadati</taxon>
        <taxon>Pseudomonadota</taxon>
        <taxon>Alphaproteobacteria</taxon>
        <taxon>Hyphomicrobiales</taxon>
        <taxon>Stappiaceae</taxon>
        <taxon>Roseibium</taxon>
    </lineage>
</organism>